<evidence type="ECO:0000259" key="1">
    <source>
        <dbReference type="Pfam" id="PF17116"/>
    </source>
</evidence>
<dbReference type="EMBL" id="AMEP01000100">
    <property type="protein sequence ID" value="EKX99567.1"/>
    <property type="molecule type" value="Genomic_DNA"/>
</dbReference>
<dbReference type="Pfam" id="PF17116">
    <property type="entry name" value="T9SS_plug_1st"/>
    <property type="match status" value="1"/>
</dbReference>
<feature type="domain" description="Type 9 secretion system plug protein N-terminal" evidence="1">
    <location>
        <begin position="31"/>
        <end position="158"/>
    </location>
</feature>
<dbReference type="InterPro" id="IPR031345">
    <property type="entry name" value="T9SS_Plug_N"/>
</dbReference>
<sequence>MRTIRIFFLSFFTLILTHVQAQRNLILNDKIASLQVVAGTDWLSPPVINLHEGTPIHIAFDDLTHQYHRYTYKIEHCEADWSISKDLFTSDFIDGFGSGNLIEDVKESQNTNVLYSHYSFQIPNTRCRLKMSGNYKVTIYDDNDEETPVIECFFMVVEPLMSVRLEVTSNTEKEINGRYQQVNMQVNYGSMKVSDVSGQIHTVVLQNGRWDNAVVNPKPQYTSADGLRWNHNKNLIFMAGNEYRKFEMLDVSHTTMGLEKINWDGSMYHAYVWPDEMRGSYIYDEDANGAFYIRNSDNIENNRLSDYLNVHFTLKSPRVNGNIYINGNWTNDQLTQPYLLTYDETSHCYKTTLLLKQGYYSYQYLLENPDGTIIPVPSEGSFYQTENKYQALVYFKGRGERTYRLVGYQQIQYK</sequence>
<comment type="caution">
    <text evidence="2">The sequence shown here is derived from an EMBL/GenBank/DDBJ whole genome shotgun (WGS) entry which is preliminary data.</text>
</comment>
<evidence type="ECO:0000313" key="2">
    <source>
        <dbReference type="EMBL" id="EKX99567.1"/>
    </source>
</evidence>
<reference evidence="2 3" key="1">
    <citation type="submission" date="2012-05" db="EMBL/GenBank/DDBJ databases">
        <authorList>
            <person name="Weinstock G."/>
            <person name="Sodergren E."/>
            <person name="Lobos E.A."/>
            <person name="Fulton L."/>
            <person name="Fulton R."/>
            <person name="Courtney L."/>
            <person name="Fronick C."/>
            <person name="O'Laughlin M."/>
            <person name="Godfrey J."/>
            <person name="Wilson R.M."/>
            <person name="Miner T."/>
            <person name="Farmer C."/>
            <person name="Delehaunty K."/>
            <person name="Cordes M."/>
            <person name="Minx P."/>
            <person name="Tomlinson C."/>
            <person name="Chen J."/>
            <person name="Wollam A."/>
            <person name="Pepin K.H."/>
            <person name="Bhonagiri V."/>
            <person name="Zhang X."/>
            <person name="Suruliraj S."/>
            <person name="Warren W."/>
            <person name="Mitreva M."/>
            <person name="Mardis E.R."/>
            <person name="Wilson R.K."/>
        </authorList>
    </citation>
    <scope>NUCLEOTIDE SEQUENCE [LARGE SCALE GENOMIC DNA]</scope>
    <source>
        <strain evidence="2 3">F0055</strain>
    </source>
</reference>
<dbReference type="HOGENOM" id="CLU_049143_0_0_10"/>
<evidence type="ECO:0000313" key="3">
    <source>
        <dbReference type="Proteomes" id="UP000010433"/>
    </source>
</evidence>
<accession>L1N863</accession>
<proteinExistence type="predicted"/>
<dbReference type="STRING" id="1127699.HMPREF9151_01656"/>
<keyword evidence="3" id="KW-1185">Reference proteome</keyword>
<dbReference type="AlphaFoldDB" id="L1N863"/>
<dbReference type="RefSeq" id="WP_009162961.1">
    <property type="nucleotide sequence ID" value="NZ_KB291003.1"/>
</dbReference>
<dbReference type="Proteomes" id="UP000010433">
    <property type="component" value="Unassembled WGS sequence"/>
</dbReference>
<protein>
    <recommendedName>
        <fullName evidence="1">Type 9 secretion system plug protein N-terminal domain-containing protein</fullName>
    </recommendedName>
</protein>
<dbReference type="PATRIC" id="fig|1127699.3.peg.1528"/>
<name>L1N863_9BACT</name>
<organism evidence="2 3">
    <name type="scientific">Hoylesella saccharolytica F0055</name>
    <dbReference type="NCBI Taxonomy" id="1127699"/>
    <lineage>
        <taxon>Bacteria</taxon>
        <taxon>Pseudomonadati</taxon>
        <taxon>Bacteroidota</taxon>
        <taxon>Bacteroidia</taxon>
        <taxon>Bacteroidales</taxon>
        <taxon>Prevotellaceae</taxon>
        <taxon>Hoylesella</taxon>
    </lineage>
</organism>
<gene>
    <name evidence="2" type="ORF">HMPREF9151_01656</name>
</gene>
<dbReference type="OrthoDB" id="1522602at2"/>